<dbReference type="GO" id="GO:0015648">
    <property type="term" value="F:lipid-linked peptidoglycan transporter activity"/>
    <property type="evidence" value="ECO:0007669"/>
    <property type="project" value="TreeGrafter"/>
</dbReference>
<evidence type="ECO:0000256" key="6">
    <source>
        <dbReference type="SAM" id="Phobius"/>
    </source>
</evidence>
<feature type="transmembrane region" description="Helical" evidence="6">
    <location>
        <begin position="73"/>
        <end position="93"/>
    </location>
</feature>
<feature type="transmembrane region" description="Helical" evidence="6">
    <location>
        <begin position="165"/>
        <end position="182"/>
    </location>
</feature>
<dbReference type="GO" id="GO:0051301">
    <property type="term" value="P:cell division"/>
    <property type="evidence" value="ECO:0007669"/>
    <property type="project" value="InterPro"/>
</dbReference>
<dbReference type="GO" id="GO:0032153">
    <property type="term" value="C:cell division site"/>
    <property type="evidence" value="ECO:0007669"/>
    <property type="project" value="TreeGrafter"/>
</dbReference>
<dbReference type="InterPro" id="IPR001182">
    <property type="entry name" value="FtsW/RodA"/>
</dbReference>
<accession>A0A1W1BRX8</accession>
<feature type="transmembrane region" description="Helical" evidence="6">
    <location>
        <begin position="17"/>
        <end position="38"/>
    </location>
</feature>
<evidence type="ECO:0000256" key="1">
    <source>
        <dbReference type="ARBA" id="ARBA00004141"/>
    </source>
</evidence>
<sequence length="394" mass="45072">MNDIIEWMERSKGLFKYFNYILMIQIIPLLIMSSLLVYEISEALFRKQMIYYTIGLIIFIISCFIPWRKILWWFVPIFYIGNLILLIAVEFIGKKILGAQRWIEIPFTSFTIQPSEFIKVSVLLMLAYFISKNPPSIRGYDIKNFIKLSVIILVPFLLIAKEPDLGTALVLLITGYGTLFIVGINWKIWVFIFISLGLSGPLLYSHLHDYQKKRITDFMGKPSYHVQQALIAIGSGGMYGNKKEDATQTQLKFLPISSSDFIFAYLGERWGFLGMISVIFLYIFLIIHLLSITRNNSTDYLIITLSSGLAFLFFVYMGVNIYMIIGLAPVVGLPLPIFSHGGTSFIIFSIIFGILQNLLAFKRDLLYNTDSKVIMSSKQKSLKQKRSTPQQAGL</sequence>
<dbReference type="Pfam" id="PF01098">
    <property type="entry name" value="FTSW_RODA_SPOVE"/>
    <property type="match status" value="1"/>
</dbReference>
<evidence type="ECO:0000256" key="3">
    <source>
        <dbReference type="ARBA" id="ARBA00022960"/>
    </source>
</evidence>
<dbReference type="AlphaFoldDB" id="A0A1W1BRX8"/>
<keyword evidence="3" id="KW-0133">Cell shape</keyword>
<evidence type="ECO:0000256" key="5">
    <source>
        <dbReference type="ARBA" id="ARBA00023136"/>
    </source>
</evidence>
<feature type="transmembrane region" description="Helical" evidence="6">
    <location>
        <begin position="188"/>
        <end position="207"/>
    </location>
</feature>
<feature type="transmembrane region" description="Helical" evidence="6">
    <location>
        <begin position="50"/>
        <end position="67"/>
    </location>
</feature>
<dbReference type="GO" id="GO:0008360">
    <property type="term" value="P:regulation of cell shape"/>
    <property type="evidence" value="ECO:0007669"/>
    <property type="project" value="UniProtKB-KW"/>
</dbReference>
<proteinExistence type="predicted"/>
<feature type="transmembrane region" description="Helical" evidence="6">
    <location>
        <begin position="272"/>
        <end position="293"/>
    </location>
</feature>
<comment type="subcellular location">
    <subcellularLocation>
        <location evidence="1">Membrane</location>
        <topology evidence="1">Multi-pass membrane protein</topology>
    </subcellularLocation>
</comment>
<keyword evidence="5 6" id="KW-0472">Membrane</keyword>
<feature type="transmembrane region" description="Helical" evidence="6">
    <location>
        <begin position="337"/>
        <end position="355"/>
    </location>
</feature>
<evidence type="ECO:0000256" key="4">
    <source>
        <dbReference type="ARBA" id="ARBA00022989"/>
    </source>
</evidence>
<feature type="transmembrane region" description="Helical" evidence="6">
    <location>
        <begin position="105"/>
        <end position="130"/>
    </location>
</feature>
<dbReference type="PANTHER" id="PTHR30474">
    <property type="entry name" value="CELL CYCLE PROTEIN"/>
    <property type="match status" value="1"/>
</dbReference>
<evidence type="ECO:0000313" key="7">
    <source>
        <dbReference type="EMBL" id="SFV56222.1"/>
    </source>
</evidence>
<dbReference type="EMBL" id="FPHG01000030">
    <property type="protein sequence ID" value="SFV56222.1"/>
    <property type="molecule type" value="Genomic_DNA"/>
</dbReference>
<organism evidence="7">
    <name type="scientific">hydrothermal vent metagenome</name>
    <dbReference type="NCBI Taxonomy" id="652676"/>
    <lineage>
        <taxon>unclassified sequences</taxon>
        <taxon>metagenomes</taxon>
        <taxon>ecological metagenomes</taxon>
    </lineage>
</organism>
<feature type="transmembrane region" description="Helical" evidence="6">
    <location>
        <begin position="300"/>
        <end position="325"/>
    </location>
</feature>
<keyword evidence="2 6" id="KW-0812">Transmembrane</keyword>
<reference evidence="7" key="1">
    <citation type="submission" date="2016-10" db="EMBL/GenBank/DDBJ databases">
        <authorList>
            <person name="de Groot N.N."/>
        </authorList>
    </citation>
    <scope>NUCLEOTIDE SEQUENCE</scope>
</reference>
<dbReference type="GO" id="GO:0005886">
    <property type="term" value="C:plasma membrane"/>
    <property type="evidence" value="ECO:0007669"/>
    <property type="project" value="TreeGrafter"/>
</dbReference>
<dbReference type="PANTHER" id="PTHR30474:SF1">
    <property type="entry name" value="PEPTIDOGLYCAN GLYCOSYLTRANSFERASE MRDB"/>
    <property type="match status" value="1"/>
</dbReference>
<keyword evidence="4 6" id="KW-1133">Transmembrane helix</keyword>
<gene>
    <name evidence="7" type="ORF">MNB_SV-9-111</name>
</gene>
<protein>
    <submittedName>
        <fullName evidence="7">Rod shape-determining protein RodA</fullName>
    </submittedName>
</protein>
<evidence type="ECO:0000256" key="2">
    <source>
        <dbReference type="ARBA" id="ARBA00022692"/>
    </source>
</evidence>
<feature type="transmembrane region" description="Helical" evidence="6">
    <location>
        <begin position="142"/>
        <end position="160"/>
    </location>
</feature>
<name>A0A1W1BRX8_9ZZZZ</name>